<dbReference type="SUPFAM" id="SSF89155">
    <property type="entry name" value="TorD-like"/>
    <property type="match status" value="1"/>
</dbReference>
<protein>
    <recommendedName>
        <fullName evidence="3">Molecular chaperone TorD</fullName>
    </recommendedName>
</protein>
<organism evidence="2">
    <name type="scientific">Muribaculaceae bacterium Z82</name>
    <dbReference type="NCBI Taxonomy" id="2304548"/>
    <lineage>
        <taxon>Bacteria</taxon>
        <taxon>Pseudomonadati</taxon>
        <taxon>Bacteroidota</taxon>
        <taxon>Bacteroidia</taxon>
        <taxon>Bacteroidales</taxon>
        <taxon>Muribaculaceae</taxon>
    </lineage>
</organism>
<keyword evidence="1" id="KW-0143">Chaperone</keyword>
<evidence type="ECO:0000313" key="2">
    <source>
        <dbReference type="EMBL" id="NBI34718.1"/>
    </source>
</evidence>
<dbReference type="Pfam" id="PF02613">
    <property type="entry name" value="Nitrate_red_del"/>
    <property type="match status" value="1"/>
</dbReference>
<dbReference type="InterPro" id="IPR050289">
    <property type="entry name" value="TorD/DmsD_chaperones"/>
</dbReference>
<accession>A0A7C9JNI1</accession>
<name>A0A7C9JNI1_9BACT</name>
<dbReference type="EMBL" id="QWKH01000042">
    <property type="protein sequence ID" value="NBI34718.1"/>
    <property type="molecule type" value="Genomic_DNA"/>
</dbReference>
<comment type="caution">
    <text evidence="2">The sequence shown here is derived from an EMBL/GenBank/DDBJ whole genome shotgun (WGS) entry which is preliminary data.</text>
</comment>
<dbReference type="InterPro" id="IPR036411">
    <property type="entry name" value="TorD-like_sf"/>
</dbReference>
<dbReference type="PANTHER" id="PTHR34227">
    <property type="entry name" value="CHAPERONE PROTEIN YCDY"/>
    <property type="match status" value="1"/>
</dbReference>
<proteinExistence type="predicted"/>
<reference evidence="2" key="1">
    <citation type="submission" date="2018-08" db="EMBL/GenBank/DDBJ databases">
        <title>Murine metabolic-syndrome-specific gut microbial biobank.</title>
        <authorList>
            <person name="Liu C."/>
        </authorList>
    </citation>
    <scope>NUCLEOTIDE SEQUENCE [LARGE SCALE GENOMIC DNA]</scope>
    <source>
        <strain evidence="2">Z82</strain>
    </source>
</reference>
<evidence type="ECO:0008006" key="3">
    <source>
        <dbReference type="Google" id="ProtNLM"/>
    </source>
</evidence>
<dbReference type="InterPro" id="IPR020945">
    <property type="entry name" value="DMSO/NO3_reduct_chaperone"/>
</dbReference>
<dbReference type="AlphaFoldDB" id="A0A7C9JNI1"/>
<dbReference type="Gene3D" id="1.10.3480.10">
    <property type="entry name" value="TorD-like"/>
    <property type="match status" value="1"/>
</dbReference>
<evidence type="ECO:0000256" key="1">
    <source>
        <dbReference type="ARBA" id="ARBA00023186"/>
    </source>
</evidence>
<gene>
    <name evidence="2" type="ORF">D1639_06680</name>
</gene>
<dbReference type="PANTHER" id="PTHR34227:SF1">
    <property type="entry name" value="DIMETHYL SULFOXIDE REDUCTASE CHAPERONE-RELATED"/>
    <property type="match status" value="1"/>
</dbReference>
<sequence>MADETIDYDGLARLMESRASSYRLFARLFLKPLSEGDVAVLAGADYVAYAQELGRESPLFRGFNDMGRGLRRRHTGTKSVLASDYSMCFDGLASADGKVAVPYASVFRSGKGLLYGPPRAEALAAFRAQGVGLKEGIDLPEDHLSFELEFLGYLAQKTAEALRQHDGQGARRLVTDAQAFLGDQVLSWSDALFDVARRLLATRFYQGVVEATQAYLSLDEQVLADVAETLSEEGACNPGCLSDCA</sequence>